<dbReference type="Gene3D" id="3.20.20.80">
    <property type="entry name" value="Glycosidases"/>
    <property type="match status" value="1"/>
</dbReference>
<dbReference type="Proteomes" id="UP000500953">
    <property type="component" value="Chromosome"/>
</dbReference>
<evidence type="ECO:0000313" key="2">
    <source>
        <dbReference type="EMBL" id="QIS20152.1"/>
    </source>
</evidence>
<organism evidence="2 3">
    <name type="scientific">Nocardia terpenica</name>
    <dbReference type="NCBI Taxonomy" id="455432"/>
    <lineage>
        <taxon>Bacteria</taxon>
        <taxon>Bacillati</taxon>
        <taxon>Actinomycetota</taxon>
        <taxon>Actinomycetes</taxon>
        <taxon>Mycobacteriales</taxon>
        <taxon>Nocardiaceae</taxon>
        <taxon>Nocardia</taxon>
    </lineage>
</organism>
<dbReference type="RefSeq" id="WP_167487506.1">
    <property type="nucleotide sequence ID" value="NZ_CP046173.1"/>
</dbReference>
<dbReference type="SUPFAM" id="SSF51445">
    <property type="entry name" value="(Trans)glycosidases"/>
    <property type="match status" value="1"/>
</dbReference>
<sequence length="186" mass="20055">MYDSVTAKDIPAHATMVAGYIDGKFRWSQADWARFPHATKVRIAVSPHTDDGHVLDVEPGDSTPAQAQAWIRTRHAAGLSRPTIYCNRSTWPAVRAACKGLTYAVWIAEWTGHQHGIEGAAACQWATPGHGSPGHYDISLVTDDRWPREVEESASSCSAPGSKLTIDVAGPSNDSEARKGFGAQGF</sequence>
<protein>
    <submittedName>
        <fullName evidence="2">Uncharacterized protein</fullName>
    </submittedName>
</protein>
<accession>A0A6G9Z3U2</accession>
<feature type="region of interest" description="Disordered" evidence="1">
    <location>
        <begin position="151"/>
        <end position="186"/>
    </location>
</feature>
<gene>
    <name evidence="2" type="ORF">F6W96_19475</name>
</gene>
<dbReference type="EMBL" id="CP046173">
    <property type="protein sequence ID" value="QIS20152.1"/>
    <property type="molecule type" value="Genomic_DNA"/>
</dbReference>
<name>A0A6G9Z3U2_9NOCA</name>
<reference evidence="2 3" key="1">
    <citation type="journal article" date="2019" name="ACS Chem. Biol.">
        <title>Identification and Mobilization of a Cryptic Antibiotic Biosynthesis Gene Locus from a Human-Pathogenic Nocardia Isolate.</title>
        <authorList>
            <person name="Herisse M."/>
            <person name="Ishida K."/>
            <person name="Porter J.L."/>
            <person name="Howden B."/>
            <person name="Hertweck C."/>
            <person name="Stinear T.P."/>
            <person name="Pidot S.J."/>
        </authorList>
    </citation>
    <scope>NUCLEOTIDE SEQUENCE [LARGE SCALE GENOMIC DNA]</scope>
    <source>
        <strain evidence="2 3">AUSMDU00012715</strain>
    </source>
</reference>
<proteinExistence type="predicted"/>
<evidence type="ECO:0000256" key="1">
    <source>
        <dbReference type="SAM" id="MobiDB-lite"/>
    </source>
</evidence>
<dbReference type="InterPro" id="IPR017853">
    <property type="entry name" value="GH"/>
</dbReference>
<evidence type="ECO:0000313" key="3">
    <source>
        <dbReference type="Proteomes" id="UP000500953"/>
    </source>
</evidence>
<dbReference type="AlphaFoldDB" id="A0A6G9Z3U2"/>